<keyword evidence="2" id="KW-1185">Reference proteome</keyword>
<sequence>METIAPLWKMPVWPRKTPRQNVASQDLIYDELPASDTGVIGDGTQVCHPNNTAQQLWILWGAVFTVCCLAITVSLWVFAPMGQKQPVINQDAAKTANCGNSSESALTAGCKFDMISFTWSHPDCFDEELMAEFLSLKNWTWWFDTAGEHPVPLDKVATGTHANLYVTWEYHTMHCTFMWKKMHRAMLQQRPLDLYVGNLNHTMHCEKVLLSRIIDLEDKTTLIQIKYPDCPLQIHYKRQTER</sequence>
<comment type="caution">
    <text evidence="1">The sequence shown here is derived from an EMBL/GenBank/DDBJ whole genome shotgun (WGS) entry which is preliminary data.</text>
</comment>
<evidence type="ECO:0000313" key="2">
    <source>
        <dbReference type="Proteomes" id="UP001148737"/>
    </source>
</evidence>
<dbReference type="EMBL" id="JANAKD010001912">
    <property type="protein sequence ID" value="KAJ3475709.1"/>
    <property type="molecule type" value="Genomic_DNA"/>
</dbReference>
<evidence type="ECO:0000313" key="1">
    <source>
        <dbReference type="EMBL" id="KAJ3475709.1"/>
    </source>
</evidence>
<gene>
    <name evidence="1" type="ORF">NLG97_g9364</name>
</gene>
<reference evidence="1" key="1">
    <citation type="submission" date="2022-07" db="EMBL/GenBank/DDBJ databases">
        <title>Genome Sequence of Lecanicillium saksenae.</title>
        <authorList>
            <person name="Buettner E."/>
        </authorList>
    </citation>
    <scope>NUCLEOTIDE SEQUENCE</scope>
    <source>
        <strain evidence="1">VT-O1</strain>
    </source>
</reference>
<protein>
    <submittedName>
        <fullName evidence="1">Uncharacterized protein</fullName>
    </submittedName>
</protein>
<dbReference type="Proteomes" id="UP001148737">
    <property type="component" value="Unassembled WGS sequence"/>
</dbReference>
<name>A0ACC1QG77_9HYPO</name>
<accession>A0ACC1QG77</accession>
<proteinExistence type="predicted"/>
<organism evidence="1 2">
    <name type="scientific">Lecanicillium saksenae</name>
    <dbReference type="NCBI Taxonomy" id="468837"/>
    <lineage>
        <taxon>Eukaryota</taxon>
        <taxon>Fungi</taxon>
        <taxon>Dikarya</taxon>
        <taxon>Ascomycota</taxon>
        <taxon>Pezizomycotina</taxon>
        <taxon>Sordariomycetes</taxon>
        <taxon>Hypocreomycetidae</taxon>
        <taxon>Hypocreales</taxon>
        <taxon>Cordycipitaceae</taxon>
        <taxon>Lecanicillium</taxon>
    </lineage>
</organism>